<dbReference type="Pfam" id="PF03454">
    <property type="entry name" value="MoeA_C"/>
    <property type="match status" value="1"/>
</dbReference>
<dbReference type="InterPro" id="IPR008284">
    <property type="entry name" value="MoCF_biosynth_CS"/>
</dbReference>
<protein>
    <recommendedName>
        <fullName evidence="6">Molybdopterin molybdenumtransferase</fullName>
        <ecNumber evidence="6">2.10.1.1</ecNumber>
    </recommendedName>
</protein>
<evidence type="ECO:0000256" key="2">
    <source>
        <dbReference type="ARBA" id="ARBA00005046"/>
    </source>
</evidence>
<dbReference type="UniPathway" id="UPA00344"/>
<accession>A0A4Q9VRA5</accession>
<reference evidence="8 9" key="1">
    <citation type="submission" date="2019-02" db="EMBL/GenBank/DDBJ databases">
        <title>Siculibacillus lacustris gen. nov., sp. nov., a new rosette-forming bacterium isolated from a freshwater crater lake (Lake St. Ana, Romania).</title>
        <authorList>
            <person name="Felfoldi T."/>
            <person name="Marton Z."/>
            <person name="Szabo A."/>
            <person name="Mentes A."/>
            <person name="Boka K."/>
            <person name="Marialigeti K."/>
            <person name="Mathe I."/>
            <person name="Koncz M."/>
            <person name="Schumann P."/>
            <person name="Toth E."/>
        </authorList>
    </citation>
    <scope>NUCLEOTIDE SEQUENCE [LARGE SCALE GENOMIC DNA]</scope>
    <source>
        <strain evidence="8 9">SA-279</strain>
    </source>
</reference>
<dbReference type="InterPro" id="IPR005110">
    <property type="entry name" value="MoeA_linker/N"/>
</dbReference>
<dbReference type="Pfam" id="PF03453">
    <property type="entry name" value="MoeA_N"/>
    <property type="match status" value="1"/>
</dbReference>
<dbReference type="InterPro" id="IPR038987">
    <property type="entry name" value="MoeA-like"/>
</dbReference>
<dbReference type="SUPFAM" id="SSF63882">
    <property type="entry name" value="MoeA N-terminal region -like"/>
    <property type="match status" value="1"/>
</dbReference>
<dbReference type="Proteomes" id="UP000292781">
    <property type="component" value="Unassembled WGS sequence"/>
</dbReference>
<dbReference type="Pfam" id="PF00994">
    <property type="entry name" value="MoCF_biosynth"/>
    <property type="match status" value="1"/>
</dbReference>
<comment type="catalytic activity">
    <reaction evidence="5">
        <text>adenylyl-molybdopterin + molybdate = Mo-molybdopterin + AMP + H(+)</text>
        <dbReference type="Rhea" id="RHEA:35047"/>
        <dbReference type="ChEBI" id="CHEBI:15378"/>
        <dbReference type="ChEBI" id="CHEBI:36264"/>
        <dbReference type="ChEBI" id="CHEBI:62727"/>
        <dbReference type="ChEBI" id="CHEBI:71302"/>
        <dbReference type="ChEBI" id="CHEBI:456215"/>
        <dbReference type="EC" id="2.10.1.1"/>
    </reaction>
</comment>
<dbReference type="SUPFAM" id="SSF53850">
    <property type="entry name" value="Periplasmic binding protein-like II"/>
    <property type="match status" value="1"/>
</dbReference>
<dbReference type="InterPro" id="IPR024370">
    <property type="entry name" value="PBP_domain"/>
</dbReference>
<evidence type="ECO:0000259" key="7">
    <source>
        <dbReference type="SMART" id="SM00852"/>
    </source>
</evidence>
<dbReference type="EMBL" id="SJFN01000011">
    <property type="protein sequence ID" value="TBW38421.1"/>
    <property type="molecule type" value="Genomic_DNA"/>
</dbReference>
<keyword evidence="6" id="KW-0500">Molybdenum</keyword>
<dbReference type="GO" id="GO:0005737">
    <property type="term" value="C:cytoplasm"/>
    <property type="evidence" value="ECO:0007669"/>
    <property type="project" value="TreeGrafter"/>
</dbReference>
<gene>
    <name evidence="8" type="ORF">EYW49_09115</name>
</gene>
<dbReference type="Gene3D" id="3.90.105.10">
    <property type="entry name" value="Molybdopterin biosynthesis moea protein, domain 2"/>
    <property type="match status" value="1"/>
</dbReference>
<dbReference type="InterPro" id="IPR005111">
    <property type="entry name" value="MoeA_C_domain_IV"/>
</dbReference>
<keyword evidence="6" id="KW-0460">Magnesium</keyword>
<keyword evidence="9" id="KW-1185">Reference proteome</keyword>
<keyword evidence="6" id="KW-0808">Transferase</keyword>
<dbReference type="InterPro" id="IPR036135">
    <property type="entry name" value="MoeA_linker/N_sf"/>
</dbReference>
<comment type="function">
    <text evidence="1 6">Catalyzes the insertion of molybdate into adenylated molybdopterin with the concomitant release of AMP.</text>
</comment>
<comment type="cofactor">
    <cofactor evidence="6">
        <name>Mg(2+)</name>
        <dbReference type="ChEBI" id="CHEBI:18420"/>
    </cofactor>
</comment>
<dbReference type="Gene3D" id="2.40.340.10">
    <property type="entry name" value="MoeA, C-terminal, domain IV"/>
    <property type="match status" value="1"/>
</dbReference>
<sequence length="660" mass="67740">MPPIPGRTDCEGHAPMRQDQFLTVVGREEARRRFDEALRPAPVGIETVPLGEAHGRVLARALAAPIDVPPFDRSTVDGFAVRAADVATASETAPVRLAPTGDVVACGVAPTRAVDPGTATTIATGGPMPRGADAVVMVEQTEPDGAGGVLVRRPVASGQNMAFAGSDLAQGETVLRRGKVIGAPEIGLMAACGTGTVEVFRRPIVAVISTGDELVPPGGRLGPAAIYDTNGPIVAAAVAENGCVPLVFPIVPDDEARLRAALTEAHARADFVILSGGTSKGTGDLTARLVAGVGAPGIVVHGVAVKPGKPLCLAVADGKGLAVLPGFPTSAMFTFHEFIVPVLRRLAGLAPRREGRVEATVPVRVPSEIGRTDYVMVGLGTGADDGLVAHPVFKGSGAISAFAQADGFVAIEALADHLAAGSVAEVTLFSPEVRAPDLVIAGSHCVGLEPVVDAVIAEGFDARILALGSTGGLAAARRGECDVAPIHLLDAASGIYNQAFLDESLELVPGWRRLQGVVFRPGDRRFEGRTAAEAVAAIAEDPTALMVNRNTGAGTRLLLDGLLGGRRPDGWTNQAKSHNAVAAAVAHGRADWGMAIATVAKAYGLGFLPFADEHYDFAVVRARRDRPAVAAFLLALASAPVRERLAALGFAVARGESGSP</sequence>
<keyword evidence="6" id="KW-0479">Metal-binding</keyword>
<name>A0A4Q9VRA5_9HYPH</name>
<dbReference type="InterPro" id="IPR001453">
    <property type="entry name" value="MoaB/Mog_dom"/>
</dbReference>
<proteinExistence type="inferred from homology"/>
<dbReference type="EC" id="2.10.1.1" evidence="6"/>
<evidence type="ECO:0000256" key="6">
    <source>
        <dbReference type="RuleBase" id="RU365090"/>
    </source>
</evidence>
<keyword evidence="4 6" id="KW-0501">Molybdenum cofactor biosynthesis</keyword>
<dbReference type="PROSITE" id="PS01079">
    <property type="entry name" value="MOCF_BIOSYNTHESIS_2"/>
    <property type="match status" value="1"/>
</dbReference>
<dbReference type="Pfam" id="PF12727">
    <property type="entry name" value="PBP_like"/>
    <property type="match status" value="1"/>
</dbReference>
<dbReference type="Gene3D" id="2.170.190.11">
    <property type="entry name" value="Molybdopterin biosynthesis moea protein, domain 3"/>
    <property type="match status" value="1"/>
</dbReference>
<dbReference type="InterPro" id="IPR036425">
    <property type="entry name" value="MoaB/Mog-like_dom_sf"/>
</dbReference>
<evidence type="ECO:0000256" key="5">
    <source>
        <dbReference type="ARBA" id="ARBA00047317"/>
    </source>
</evidence>
<dbReference type="OrthoDB" id="9804758at2"/>
<evidence type="ECO:0000313" key="8">
    <source>
        <dbReference type="EMBL" id="TBW38421.1"/>
    </source>
</evidence>
<dbReference type="CDD" id="cd00887">
    <property type="entry name" value="MoeA"/>
    <property type="match status" value="1"/>
</dbReference>
<dbReference type="NCBIfam" id="NF045515">
    <property type="entry name" value="Glp_gephyrin"/>
    <property type="match status" value="1"/>
</dbReference>
<comment type="pathway">
    <text evidence="2 6">Cofactor biosynthesis; molybdopterin biosynthesis.</text>
</comment>
<dbReference type="PANTHER" id="PTHR10192:SF5">
    <property type="entry name" value="GEPHYRIN"/>
    <property type="match status" value="1"/>
</dbReference>
<comment type="similarity">
    <text evidence="3 6">Belongs to the MoeA family.</text>
</comment>
<evidence type="ECO:0000256" key="4">
    <source>
        <dbReference type="ARBA" id="ARBA00023150"/>
    </source>
</evidence>
<dbReference type="Gene3D" id="3.40.980.10">
    <property type="entry name" value="MoaB/Mog-like domain"/>
    <property type="match status" value="1"/>
</dbReference>
<dbReference type="GO" id="GO:0046872">
    <property type="term" value="F:metal ion binding"/>
    <property type="evidence" value="ECO:0007669"/>
    <property type="project" value="UniProtKB-UniRule"/>
</dbReference>
<dbReference type="GO" id="GO:0006777">
    <property type="term" value="P:Mo-molybdopterin cofactor biosynthetic process"/>
    <property type="evidence" value="ECO:0007669"/>
    <property type="project" value="UniProtKB-UniRule"/>
</dbReference>
<dbReference type="GO" id="GO:0061599">
    <property type="term" value="F:molybdopterin molybdotransferase activity"/>
    <property type="evidence" value="ECO:0007669"/>
    <property type="project" value="UniProtKB-UniRule"/>
</dbReference>
<evidence type="ECO:0000256" key="1">
    <source>
        <dbReference type="ARBA" id="ARBA00002901"/>
    </source>
</evidence>
<dbReference type="SUPFAM" id="SSF63867">
    <property type="entry name" value="MoeA C-terminal domain-like"/>
    <property type="match status" value="1"/>
</dbReference>
<feature type="domain" description="MoaB/Mog" evidence="7">
    <location>
        <begin position="206"/>
        <end position="345"/>
    </location>
</feature>
<dbReference type="PANTHER" id="PTHR10192">
    <property type="entry name" value="MOLYBDOPTERIN BIOSYNTHESIS PROTEIN"/>
    <property type="match status" value="1"/>
</dbReference>
<dbReference type="NCBIfam" id="TIGR00177">
    <property type="entry name" value="molyb_syn"/>
    <property type="match status" value="1"/>
</dbReference>
<dbReference type="NCBIfam" id="NF011068">
    <property type="entry name" value="PRK14498.1"/>
    <property type="match status" value="1"/>
</dbReference>
<comment type="caution">
    <text evidence="8">The sequence shown here is derived from an EMBL/GenBank/DDBJ whole genome shotgun (WGS) entry which is preliminary data.</text>
</comment>
<dbReference type="InterPro" id="IPR036688">
    <property type="entry name" value="MoeA_C_domain_IV_sf"/>
</dbReference>
<dbReference type="SMART" id="SM00852">
    <property type="entry name" value="MoCF_biosynth"/>
    <property type="match status" value="1"/>
</dbReference>
<organism evidence="8 9">
    <name type="scientific">Siculibacillus lacustris</name>
    <dbReference type="NCBI Taxonomy" id="1549641"/>
    <lineage>
        <taxon>Bacteria</taxon>
        <taxon>Pseudomonadati</taxon>
        <taxon>Pseudomonadota</taxon>
        <taxon>Alphaproteobacteria</taxon>
        <taxon>Hyphomicrobiales</taxon>
        <taxon>Ancalomicrobiaceae</taxon>
        <taxon>Siculibacillus</taxon>
    </lineage>
</organism>
<dbReference type="SUPFAM" id="SSF53218">
    <property type="entry name" value="Molybdenum cofactor biosynthesis proteins"/>
    <property type="match status" value="1"/>
</dbReference>
<evidence type="ECO:0000313" key="9">
    <source>
        <dbReference type="Proteomes" id="UP000292781"/>
    </source>
</evidence>
<evidence type="ECO:0000256" key="3">
    <source>
        <dbReference type="ARBA" id="ARBA00010763"/>
    </source>
</evidence>
<dbReference type="AlphaFoldDB" id="A0A4Q9VRA5"/>